<evidence type="ECO:0000313" key="2">
    <source>
        <dbReference type="EMBL" id="MBE7941718.1"/>
    </source>
</evidence>
<dbReference type="RefSeq" id="WP_193781281.1">
    <property type="nucleotide sequence ID" value="NZ_JADDOJ010000060.1"/>
</dbReference>
<proteinExistence type="predicted"/>
<evidence type="ECO:0008006" key="4">
    <source>
        <dbReference type="Google" id="ProtNLM"/>
    </source>
</evidence>
<organism evidence="2 3">
    <name type="scientific">Ramlibacter aquaticus</name>
    <dbReference type="NCBI Taxonomy" id="2780094"/>
    <lineage>
        <taxon>Bacteria</taxon>
        <taxon>Pseudomonadati</taxon>
        <taxon>Pseudomonadota</taxon>
        <taxon>Betaproteobacteria</taxon>
        <taxon>Burkholderiales</taxon>
        <taxon>Comamonadaceae</taxon>
        <taxon>Ramlibacter</taxon>
    </lineage>
</organism>
<accession>A0ABR9SHC2</accession>
<comment type="caution">
    <text evidence="2">The sequence shown here is derived from an EMBL/GenBank/DDBJ whole genome shotgun (WGS) entry which is preliminary data.</text>
</comment>
<keyword evidence="3" id="KW-1185">Reference proteome</keyword>
<sequence>MTQTHIVPPIVPPPPGLDKEEPTFVEEEDIPSDNPTGVEDDWQSPLREERP</sequence>
<feature type="region of interest" description="Disordered" evidence="1">
    <location>
        <begin position="1"/>
        <end position="51"/>
    </location>
</feature>
<reference evidence="2 3" key="1">
    <citation type="submission" date="2020-10" db="EMBL/GenBank/DDBJ databases">
        <title>Draft genome of Ramlibacter aquaticus LMG 30558.</title>
        <authorList>
            <person name="Props R."/>
        </authorList>
    </citation>
    <scope>NUCLEOTIDE SEQUENCE [LARGE SCALE GENOMIC DNA]</scope>
    <source>
        <strain evidence="2 3">LMG 30558</strain>
    </source>
</reference>
<dbReference type="EMBL" id="JADDOJ010000060">
    <property type="protein sequence ID" value="MBE7941718.1"/>
    <property type="molecule type" value="Genomic_DNA"/>
</dbReference>
<dbReference type="Proteomes" id="UP000715965">
    <property type="component" value="Unassembled WGS sequence"/>
</dbReference>
<gene>
    <name evidence="2" type="ORF">IM725_14145</name>
</gene>
<name>A0ABR9SHC2_9BURK</name>
<protein>
    <recommendedName>
        <fullName evidence="4">Stereocilin</fullName>
    </recommendedName>
</protein>
<evidence type="ECO:0000313" key="3">
    <source>
        <dbReference type="Proteomes" id="UP000715965"/>
    </source>
</evidence>
<evidence type="ECO:0000256" key="1">
    <source>
        <dbReference type="SAM" id="MobiDB-lite"/>
    </source>
</evidence>